<protein>
    <submittedName>
        <fullName evidence="4">CPBP family intramembrane metalloprotease</fullName>
    </submittedName>
</protein>
<sequence>MRYIHWRSNLPTIGWLVATFVGAFVLREVATVVLTLPITTVGFPASLTSPASTVLELVIPLAIVSFFTLFVARHLDHGMDVLVEPSLQATRERAARRPTDPWEDEESSNARAFSELSLEPAPITYPPRRNTPVLVRAGAMAQLFLIAVIAIHNITVYQMHAGATVALLSGGVGVLAIAIVEELLFRGTILLTCRKLMRREWQAVAISLVLFALWQIGMIPLGTDWTMAVLIAVRSIATGFGFYCVRVMTGHLWPAILAHALWGFFVFVL</sequence>
<evidence type="ECO:0000313" key="5">
    <source>
        <dbReference type="Proteomes" id="UP000235122"/>
    </source>
</evidence>
<dbReference type="RefSeq" id="WP_060797754.1">
    <property type="nucleotide sequence ID" value="NZ_JASOXK010000011.1"/>
</dbReference>
<reference evidence="4 5" key="1">
    <citation type="submission" date="2017-12" db="EMBL/GenBank/DDBJ databases">
        <title>Phylogenetic diversity of female urinary microbiome.</title>
        <authorList>
            <person name="Thomas-White K."/>
            <person name="Wolfe A.J."/>
        </authorList>
    </citation>
    <scope>NUCLEOTIDE SEQUENCE [LARGE SCALE GENOMIC DNA]</scope>
    <source>
        <strain evidence="4 5">UMB0402</strain>
    </source>
</reference>
<keyword evidence="2" id="KW-1133">Transmembrane helix</keyword>
<keyword evidence="2" id="KW-0812">Transmembrane</keyword>
<feature type="domain" description="CAAX prenyl protease 2/Lysostaphin resistance protein A-like" evidence="3">
    <location>
        <begin position="168"/>
        <end position="264"/>
    </location>
</feature>
<keyword evidence="4" id="KW-0645">Protease</keyword>
<proteinExistence type="predicted"/>
<feature type="transmembrane region" description="Helical" evidence="2">
    <location>
        <begin position="54"/>
        <end position="72"/>
    </location>
</feature>
<keyword evidence="2" id="KW-0472">Membrane</keyword>
<dbReference type="GO" id="GO:0004175">
    <property type="term" value="F:endopeptidase activity"/>
    <property type="evidence" value="ECO:0007669"/>
    <property type="project" value="UniProtKB-ARBA"/>
</dbReference>
<accession>A0A2I1IPK4</accession>
<gene>
    <name evidence="4" type="ORF">CYJ19_00140</name>
</gene>
<dbReference type="AlphaFoldDB" id="A0A2I1IPK4"/>
<dbReference type="Pfam" id="PF02517">
    <property type="entry name" value="Rce1-like"/>
    <property type="match status" value="1"/>
</dbReference>
<keyword evidence="4" id="KW-0378">Hydrolase</keyword>
<dbReference type="EMBL" id="PKKO01000001">
    <property type="protein sequence ID" value="PKY73041.1"/>
    <property type="molecule type" value="Genomic_DNA"/>
</dbReference>
<feature type="transmembrane region" description="Helical" evidence="2">
    <location>
        <begin position="12"/>
        <end position="34"/>
    </location>
</feature>
<dbReference type="InterPro" id="IPR003675">
    <property type="entry name" value="Rce1/LyrA-like_dom"/>
</dbReference>
<dbReference type="GeneID" id="35866004"/>
<dbReference type="GO" id="GO:0008237">
    <property type="term" value="F:metallopeptidase activity"/>
    <property type="evidence" value="ECO:0007669"/>
    <property type="project" value="UniProtKB-KW"/>
</dbReference>
<dbReference type="GO" id="GO:0006508">
    <property type="term" value="P:proteolysis"/>
    <property type="evidence" value="ECO:0007669"/>
    <property type="project" value="UniProtKB-KW"/>
</dbReference>
<evidence type="ECO:0000259" key="3">
    <source>
        <dbReference type="Pfam" id="PF02517"/>
    </source>
</evidence>
<feature type="transmembrane region" description="Helical" evidence="2">
    <location>
        <begin position="201"/>
        <end position="219"/>
    </location>
</feature>
<organism evidence="4 5">
    <name type="scientific">Winkia neuii</name>
    <dbReference type="NCBI Taxonomy" id="33007"/>
    <lineage>
        <taxon>Bacteria</taxon>
        <taxon>Bacillati</taxon>
        <taxon>Actinomycetota</taxon>
        <taxon>Actinomycetes</taxon>
        <taxon>Actinomycetales</taxon>
        <taxon>Actinomycetaceae</taxon>
        <taxon>Winkia</taxon>
    </lineage>
</organism>
<dbReference type="STRING" id="33007.HMPREF3198_00641"/>
<dbReference type="Proteomes" id="UP000235122">
    <property type="component" value="Unassembled WGS sequence"/>
</dbReference>
<keyword evidence="4" id="KW-0482">Metalloprotease</keyword>
<evidence type="ECO:0000313" key="4">
    <source>
        <dbReference type="EMBL" id="PKY73041.1"/>
    </source>
</evidence>
<keyword evidence="5" id="KW-1185">Reference proteome</keyword>
<feature type="transmembrane region" description="Helical" evidence="2">
    <location>
        <begin position="252"/>
        <end position="268"/>
    </location>
</feature>
<feature type="transmembrane region" description="Helical" evidence="2">
    <location>
        <begin position="133"/>
        <end position="154"/>
    </location>
</feature>
<comment type="caution">
    <text evidence="4">The sequence shown here is derived from an EMBL/GenBank/DDBJ whole genome shotgun (WGS) entry which is preliminary data.</text>
</comment>
<name>A0A2I1IPK4_9ACTO</name>
<dbReference type="GO" id="GO:0080120">
    <property type="term" value="P:CAAX-box protein maturation"/>
    <property type="evidence" value="ECO:0007669"/>
    <property type="project" value="UniProtKB-ARBA"/>
</dbReference>
<feature type="transmembrane region" description="Helical" evidence="2">
    <location>
        <begin position="160"/>
        <end position="180"/>
    </location>
</feature>
<feature type="region of interest" description="Disordered" evidence="1">
    <location>
        <begin position="92"/>
        <end position="111"/>
    </location>
</feature>
<evidence type="ECO:0000256" key="1">
    <source>
        <dbReference type="SAM" id="MobiDB-lite"/>
    </source>
</evidence>
<evidence type="ECO:0000256" key="2">
    <source>
        <dbReference type="SAM" id="Phobius"/>
    </source>
</evidence>